<reference evidence="19" key="1">
    <citation type="journal article" date="2017" name="PLoS ONE">
        <title>The Agassiz's desert tortoise genome provides a resource for the conservation of a threatened species.</title>
        <authorList>
            <person name="Tollis M."/>
            <person name="DeNardo D.F."/>
            <person name="Cornelius J.A."/>
            <person name="Dolby G.A."/>
            <person name="Edwards T."/>
            <person name="Henen B.T."/>
            <person name="Karl A.E."/>
            <person name="Murphy R.W."/>
            <person name="Kusumi K."/>
        </authorList>
    </citation>
    <scope>NUCLEOTIDE SEQUENCE [LARGE SCALE GENOMIC DNA]</scope>
</reference>
<comment type="subcellular location">
    <subcellularLocation>
        <location evidence="1 16">Membrane</location>
        <topology evidence="1 16">Single-pass type I membrane protein</topology>
    </subcellularLocation>
</comment>
<dbReference type="GO" id="GO:0098609">
    <property type="term" value="P:cell-cell adhesion"/>
    <property type="evidence" value="ECO:0007669"/>
    <property type="project" value="TreeGrafter"/>
</dbReference>
<keyword evidence="5" id="KW-0732">Signal</keyword>
<evidence type="ECO:0000259" key="17">
    <source>
        <dbReference type="PROSITE" id="PS50234"/>
    </source>
</evidence>
<dbReference type="Gene3D" id="2.130.10.130">
    <property type="entry name" value="Integrin alpha, N-terminal"/>
    <property type="match status" value="1"/>
</dbReference>
<evidence type="ECO:0000256" key="5">
    <source>
        <dbReference type="ARBA" id="ARBA00022729"/>
    </source>
</evidence>
<feature type="repeat" description="FG-GAP" evidence="15">
    <location>
        <begin position="409"/>
        <end position="469"/>
    </location>
</feature>
<keyword evidence="14" id="KW-0325">Glycoprotein</keyword>
<keyword evidence="10 16" id="KW-0401">Integrin</keyword>
<evidence type="ECO:0000256" key="10">
    <source>
        <dbReference type="ARBA" id="ARBA00023037"/>
    </source>
</evidence>
<dbReference type="InterPro" id="IPR000413">
    <property type="entry name" value="Integrin_alpha"/>
</dbReference>
<dbReference type="GO" id="GO:0046872">
    <property type="term" value="F:metal ion binding"/>
    <property type="evidence" value="ECO:0007669"/>
    <property type="project" value="UniProtKB-KW"/>
</dbReference>
<dbReference type="SUPFAM" id="SSF69318">
    <property type="entry name" value="Integrin alpha N-terminal domain"/>
    <property type="match status" value="1"/>
</dbReference>
<dbReference type="Gene3D" id="2.60.40.1460">
    <property type="entry name" value="Integrin domains. Chain A, domain 2"/>
    <property type="match status" value="1"/>
</dbReference>
<organism evidence="18 19">
    <name type="scientific">Gopherus agassizii</name>
    <name type="common">Agassiz's desert tortoise</name>
    <dbReference type="NCBI Taxonomy" id="38772"/>
    <lineage>
        <taxon>Eukaryota</taxon>
        <taxon>Metazoa</taxon>
        <taxon>Chordata</taxon>
        <taxon>Craniata</taxon>
        <taxon>Vertebrata</taxon>
        <taxon>Euteleostomi</taxon>
        <taxon>Archelosauria</taxon>
        <taxon>Testudinata</taxon>
        <taxon>Testudines</taxon>
        <taxon>Cryptodira</taxon>
        <taxon>Durocryptodira</taxon>
        <taxon>Testudinoidea</taxon>
        <taxon>Testudinidae</taxon>
        <taxon>Gopherus</taxon>
    </lineage>
</organism>
<dbReference type="STRING" id="38772.ENSGAGP00000007828"/>
<dbReference type="FunFam" id="3.40.50.410:FF:000012">
    <property type="entry name" value="Integrin, alpha 10"/>
    <property type="match status" value="1"/>
</dbReference>
<evidence type="ECO:0000256" key="11">
    <source>
        <dbReference type="ARBA" id="ARBA00023136"/>
    </source>
</evidence>
<reference evidence="18" key="3">
    <citation type="submission" date="2025-09" db="UniProtKB">
        <authorList>
            <consortium name="Ensembl"/>
        </authorList>
    </citation>
    <scope>IDENTIFICATION</scope>
</reference>
<dbReference type="Proteomes" id="UP000291020">
    <property type="component" value="Unassembled WGS sequence"/>
</dbReference>
<proteinExistence type="inferred from homology"/>
<dbReference type="GO" id="GO:0033627">
    <property type="term" value="P:cell adhesion mediated by integrin"/>
    <property type="evidence" value="ECO:0007669"/>
    <property type="project" value="TreeGrafter"/>
</dbReference>
<keyword evidence="3" id="KW-0812">Transmembrane</keyword>
<dbReference type="AlphaFoldDB" id="A0A452H061"/>
<keyword evidence="9" id="KW-1133">Transmembrane helix</keyword>
<dbReference type="SMART" id="SM00191">
    <property type="entry name" value="Int_alpha"/>
    <property type="match status" value="4"/>
</dbReference>
<keyword evidence="6" id="KW-0677">Repeat</keyword>
<keyword evidence="11" id="KW-0472">Membrane</keyword>
<dbReference type="PANTHER" id="PTHR23220">
    <property type="entry name" value="INTEGRIN ALPHA"/>
    <property type="match status" value="1"/>
</dbReference>
<keyword evidence="12" id="KW-1015">Disulfide bond</keyword>
<evidence type="ECO:0000256" key="7">
    <source>
        <dbReference type="ARBA" id="ARBA00022837"/>
    </source>
</evidence>
<keyword evidence="4" id="KW-0479">Metal-binding</keyword>
<reference evidence="18" key="2">
    <citation type="submission" date="2025-08" db="UniProtKB">
        <authorList>
            <consortium name="Ensembl"/>
        </authorList>
    </citation>
    <scope>IDENTIFICATION</scope>
</reference>
<dbReference type="GO" id="GO:0007229">
    <property type="term" value="P:integrin-mediated signaling pathway"/>
    <property type="evidence" value="ECO:0007669"/>
    <property type="project" value="UniProtKB-KW"/>
</dbReference>
<protein>
    <recommendedName>
        <fullName evidence="17">VWFA domain-containing protein</fullName>
    </recommendedName>
</protein>
<dbReference type="SMART" id="SM00327">
    <property type="entry name" value="VWA"/>
    <property type="match status" value="1"/>
</dbReference>
<keyword evidence="8 16" id="KW-0130">Cell adhesion</keyword>
<keyword evidence="13 16" id="KW-0675">Receptor</keyword>
<comment type="similarity">
    <text evidence="2 16">Belongs to the integrin alpha chain family.</text>
</comment>
<dbReference type="GO" id="GO:0005178">
    <property type="term" value="F:integrin binding"/>
    <property type="evidence" value="ECO:0007669"/>
    <property type="project" value="TreeGrafter"/>
</dbReference>
<evidence type="ECO:0000256" key="4">
    <source>
        <dbReference type="ARBA" id="ARBA00022723"/>
    </source>
</evidence>
<dbReference type="Pfam" id="PF08441">
    <property type="entry name" value="Integrin_A_Ig_1"/>
    <property type="match status" value="1"/>
</dbReference>
<evidence type="ECO:0000256" key="15">
    <source>
        <dbReference type="PROSITE-ProRule" id="PRU00803"/>
    </source>
</evidence>
<evidence type="ECO:0000256" key="3">
    <source>
        <dbReference type="ARBA" id="ARBA00022692"/>
    </source>
</evidence>
<dbReference type="GO" id="GO:0008305">
    <property type="term" value="C:integrin complex"/>
    <property type="evidence" value="ECO:0007669"/>
    <property type="project" value="InterPro"/>
</dbReference>
<evidence type="ECO:0000256" key="13">
    <source>
        <dbReference type="ARBA" id="ARBA00023170"/>
    </source>
</evidence>
<dbReference type="Pfam" id="PF21520">
    <property type="entry name" value="ITGAX-like_Ig_3"/>
    <property type="match status" value="1"/>
</dbReference>
<evidence type="ECO:0000256" key="2">
    <source>
        <dbReference type="ARBA" id="ARBA00008054"/>
    </source>
</evidence>
<feature type="repeat" description="FG-GAP" evidence="15">
    <location>
        <begin position="472"/>
        <end position="530"/>
    </location>
</feature>
<dbReference type="PRINTS" id="PR01185">
    <property type="entry name" value="INTEGRINA"/>
</dbReference>
<dbReference type="InterPro" id="IPR028994">
    <property type="entry name" value="Integrin_alpha_N"/>
</dbReference>
<evidence type="ECO:0000256" key="9">
    <source>
        <dbReference type="ARBA" id="ARBA00022989"/>
    </source>
</evidence>
<dbReference type="PROSITE" id="PS50234">
    <property type="entry name" value="VWFA"/>
    <property type="match status" value="1"/>
</dbReference>
<dbReference type="Ensembl" id="ENSGAGT00000009025.1">
    <property type="protein sequence ID" value="ENSGAGP00000007828.1"/>
    <property type="gene ID" value="ENSGAGG00000006235.1"/>
</dbReference>
<dbReference type="InterPro" id="IPR013517">
    <property type="entry name" value="FG-GAP"/>
</dbReference>
<dbReference type="Gene3D" id="2.60.40.1510">
    <property type="entry name" value="ntegrin, alpha v. Chain A, domain 3"/>
    <property type="match status" value="1"/>
</dbReference>
<evidence type="ECO:0000313" key="19">
    <source>
        <dbReference type="Proteomes" id="UP000291020"/>
    </source>
</evidence>
<keyword evidence="7" id="KW-0106">Calcium</keyword>
<dbReference type="SUPFAM" id="SSF69179">
    <property type="entry name" value="Integrin domains"/>
    <property type="match status" value="2"/>
</dbReference>
<accession>A0A452H061</accession>
<evidence type="ECO:0000256" key="6">
    <source>
        <dbReference type="ARBA" id="ARBA00022737"/>
    </source>
</evidence>
<dbReference type="Gene3D" id="1.20.5.930">
    <property type="entry name" value="Bicelle-embedded integrin alpha(iib) transmembrane segment"/>
    <property type="match status" value="1"/>
</dbReference>
<dbReference type="InterPro" id="IPR032695">
    <property type="entry name" value="Integrin_dom_sf"/>
</dbReference>
<evidence type="ECO:0000313" key="18">
    <source>
        <dbReference type="Ensembl" id="ENSGAGP00000007828.1"/>
    </source>
</evidence>
<keyword evidence="19" id="KW-1185">Reference proteome</keyword>
<dbReference type="InterPro" id="IPR048633">
    <property type="entry name" value="ITGAX-like_Ig_3"/>
</dbReference>
<dbReference type="PANTHER" id="PTHR23220:SF118">
    <property type="entry name" value="INTEGRIN ALPHA-X"/>
    <property type="match status" value="1"/>
</dbReference>
<dbReference type="InterPro" id="IPR002035">
    <property type="entry name" value="VWF_A"/>
</dbReference>
<dbReference type="SUPFAM" id="SSF53300">
    <property type="entry name" value="vWA-like"/>
    <property type="match status" value="1"/>
</dbReference>
<dbReference type="PROSITE" id="PS51470">
    <property type="entry name" value="FG_GAP"/>
    <property type="match status" value="3"/>
</dbReference>
<dbReference type="InterPro" id="IPR013519">
    <property type="entry name" value="Int_alpha_beta-p"/>
</dbReference>
<dbReference type="InterPro" id="IPR036465">
    <property type="entry name" value="vWFA_dom_sf"/>
</dbReference>
<feature type="repeat" description="FG-GAP" evidence="15">
    <location>
        <begin position="20"/>
        <end position="72"/>
    </location>
</feature>
<evidence type="ECO:0000256" key="12">
    <source>
        <dbReference type="ARBA" id="ARBA00023157"/>
    </source>
</evidence>
<dbReference type="PRINTS" id="PR00453">
    <property type="entry name" value="VWFADOMAIN"/>
</dbReference>
<dbReference type="GO" id="GO:0007160">
    <property type="term" value="P:cell-matrix adhesion"/>
    <property type="evidence" value="ECO:0007669"/>
    <property type="project" value="TreeGrafter"/>
</dbReference>
<dbReference type="Pfam" id="PF01839">
    <property type="entry name" value="FG-GAP"/>
    <property type="match status" value="2"/>
</dbReference>
<evidence type="ECO:0000256" key="16">
    <source>
        <dbReference type="RuleBase" id="RU003762"/>
    </source>
</evidence>
<evidence type="ECO:0000256" key="8">
    <source>
        <dbReference type="ARBA" id="ARBA00022889"/>
    </source>
</evidence>
<evidence type="ECO:0000256" key="1">
    <source>
        <dbReference type="ARBA" id="ARBA00004479"/>
    </source>
</evidence>
<evidence type="ECO:0000256" key="14">
    <source>
        <dbReference type="ARBA" id="ARBA00023180"/>
    </source>
</evidence>
<dbReference type="InterPro" id="IPR013649">
    <property type="entry name" value="Integrin_alpha_Ig-like_1"/>
</dbReference>
<name>A0A452H061_9SAUR</name>
<dbReference type="GO" id="GO:0009897">
    <property type="term" value="C:external side of plasma membrane"/>
    <property type="evidence" value="ECO:0007669"/>
    <property type="project" value="TreeGrafter"/>
</dbReference>
<feature type="domain" description="VWFA" evidence="17">
    <location>
        <begin position="130"/>
        <end position="308"/>
    </location>
</feature>
<sequence length="956" mass="105115">VSLRVLISQPLFPFFCHGFSMDVEGPITFQEAARGFGQSVVQLIVGAPLQMGDVNETGKVYKCDPGSRQCQEIPLQSRGTLYCGVCGPTVHRACRENMYINGYCFLLDQSLRQLQRIPDTLAECPRRATDIALLIDGSSSIIPENFRKMKTFLSEIMKRFRSTDTQFALMQYSHRFTEHFDFSQYRESHDPDDLVRPVVQLMGWTHTASAIQKVVQELFTSGRGTRDEATKVLIVITDGKKTGDLLSYSDAVPEAQRAGIVRYAIGVGNAFSSDTAQQELHEIASKPSDEHIFQVDNFDALQDIQSQLQEKIFAIEGTQSQSGSSFQLEMSQEGFSSLLSPVTVGAYDWSGGIYLYGSSGKPSFINVSRTSTDMNDAYLGYSSQVVTANGQSSYVVGAPRYQHTGKVILFRVTSLSLQVGSYFGGTLCAVDLDRDGNTDLVLIGAPTYYTPLNGGRVYICLFSWQRLTWQCRRTLQGQTRQAFGRFGASMSEIGDISGDGQMDVAIGAPMENDNRGALYIFHGQRRGLSPHHRLCVCIVMSTSRLGGRLWEGGGLTSLSRPVLRVRVSISFQPSTIPTSAFNCQEQEQLNTEASRAEVCFTITKSTMDSLGNRIFSTIQYSLALDPRRTKIRAAFDSTSLVLSRELQLGIETRCETYRIMLPLCPEDTLTPITLRLNYTLMGEPITTASNLKPILSEDSTVMTTGLLPFEKDCGSDRVCTDELQISFNFSGLNTLVVGVTPELNTTVSIQNRGENSYSTTVQFFYPAALSYRRVLLLQVPPSPPRHCRHGGRQDTGDGAGTSAHPLPHLAISFHPQDCSVATCKKIQCRIASLEMQQPLEFVIKGNIILSLLWEEVGSGVLEQGQVMVPGLLDPHLIALLSQVQTVVERSEVYNYLPIIVGSSVGGLVLLALITAALYKVSGVGLGPLHHSPSPWEQGLWLSQLVGEGRGSHTPSL</sequence>
<dbReference type="Gene3D" id="3.40.50.410">
    <property type="entry name" value="von Willebrand factor, type A domain"/>
    <property type="match status" value="1"/>
</dbReference>
<dbReference type="Pfam" id="PF00092">
    <property type="entry name" value="VWA"/>
    <property type="match status" value="1"/>
</dbReference>